<dbReference type="GO" id="GO:0005524">
    <property type="term" value="F:ATP binding"/>
    <property type="evidence" value="ECO:0007669"/>
    <property type="project" value="UniProtKB-KW"/>
</dbReference>
<evidence type="ECO:0000313" key="8">
    <source>
        <dbReference type="Proteomes" id="UP000243515"/>
    </source>
</evidence>
<accession>A0A232LLP9</accession>
<feature type="domain" description="Biotin carboxylation" evidence="6">
    <location>
        <begin position="1"/>
        <end position="67"/>
    </location>
</feature>
<keyword evidence="8" id="KW-1185">Reference proteome</keyword>
<evidence type="ECO:0000256" key="2">
    <source>
        <dbReference type="ARBA" id="ARBA00022741"/>
    </source>
</evidence>
<organism evidence="7 8">
    <name type="scientific">Elaphomyces granulatus</name>
    <dbReference type="NCBI Taxonomy" id="519963"/>
    <lineage>
        <taxon>Eukaryota</taxon>
        <taxon>Fungi</taxon>
        <taxon>Dikarya</taxon>
        <taxon>Ascomycota</taxon>
        <taxon>Pezizomycotina</taxon>
        <taxon>Eurotiomycetes</taxon>
        <taxon>Eurotiomycetidae</taxon>
        <taxon>Eurotiales</taxon>
        <taxon>Elaphomycetaceae</taxon>
        <taxon>Elaphomyces</taxon>
    </lineage>
</organism>
<keyword evidence="1" id="KW-0436">Ligase</keyword>
<keyword evidence="2" id="KW-0547">Nucleotide-binding</keyword>
<protein>
    <recommendedName>
        <fullName evidence="9">Lipoyl-binding domain-containing protein</fullName>
    </recommendedName>
</protein>
<evidence type="ECO:0000259" key="6">
    <source>
        <dbReference type="PROSITE" id="PS50979"/>
    </source>
</evidence>
<proteinExistence type="predicted"/>
<dbReference type="EMBL" id="NPHW01008352">
    <property type="protein sequence ID" value="OXV05083.1"/>
    <property type="molecule type" value="Genomic_DNA"/>
</dbReference>
<dbReference type="PANTHER" id="PTHR18866:SF33">
    <property type="entry name" value="METHYLCROTONOYL-COA CARBOXYLASE SUBUNIT ALPHA, MITOCHONDRIAL-RELATED"/>
    <property type="match status" value="1"/>
</dbReference>
<sequence length="218" mass="22943">MDYDPLLAKLAVWGASREAAIRRLDRALSECSVFGIKTNIGFFRAILQDSAFADVDEIAALAAAWHSRNLAPSSAAPPQNGNGAAAHWSASEVEPGVYSILRNGQSYLARVAKVRDTYHVEVNGHSATVGLRDPRALTRSSSKGAHGGRQSIAAPMPGKIVRVLVTVGDTVEAGQGLVVVEAMKMQNEMKAPRAGTIVEVKATSGATVTAGDILIVLE</sequence>
<comment type="caution">
    <text evidence="7">The sequence shown here is derived from an EMBL/GenBank/DDBJ whole genome shotgun (WGS) entry which is preliminary data.</text>
</comment>
<dbReference type="SMART" id="SM00878">
    <property type="entry name" value="Biotin_carb_C"/>
    <property type="match status" value="1"/>
</dbReference>
<evidence type="ECO:0008006" key="9">
    <source>
        <dbReference type="Google" id="ProtNLM"/>
    </source>
</evidence>
<dbReference type="Proteomes" id="UP000243515">
    <property type="component" value="Unassembled WGS sequence"/>
</dbReference>
<dbReference type="InterPro" id="IPR001882">
    <property type="entry name" value="Biotin_BS"/>
</dbReference>
<evidence type="ECO:0000256" key="1">
    <source>
        <dbReference type="ARBA" id="ARBA00022598"/>
    </source>
</evidence>
<dbReference type="InterPro" id="IPR011054">
    <property type="entry name" value="Rudment_hybrid_motif"/>
</dbReference>
<dbReference type="SUPFAM" id="SSF51246">
    <property type="entry name" value="Rudiment single hybrid motif"/>
    <property type="match status" value="1"/>
</dbReference>
<feature type="domain" description="Lipoyl-binding" evidence="5">
    <location>
        <begin position="143"/>
        <end position="218"/>
    </location>
</feature>
<dbReference type="InterPro" id="IPR005482">
    <property type="entry name" value="Biotin_COase_C"/>
</dbReference>
<gene>
    <name evidence="7" type="ORF">Egran_07149</name>
</gene>
<dbReference type="SUPFAM" id="SSF51230">
    <property type="entry name" value="Single hybrid motif"/>
    <property type="match status" value="1"/>
</dbReference>
<evidence type="ECO:0000256" key="4">
    <source>
        <dbReference type="ARBA" id="ARBA00023267"/>
    </source>
</evidence>
<dbReference type="InterPro" id="IPR050856">
    <property type="entry name" value="Biotin_carboxylase_complex"/>
</dbReference>
<dbReference type="PROSITE" id="PS50979">
    <property type="entry name" value="BC"/>
    <property type="match status" value="1"/>
</dbReference>
<evidence type="ECO:0000313" key="7">
    <source>
        <dbReference type="EMBL" id="OXV05083.1"/>
    </source>
</evidence>
<evidence type="ECO:0000259" key="5">
    <source>
        <dbReference type="PROSITE" id="PS50968"/>
    </source>
</evidence>
<dbReference type="InterPro" id="IPR011764">
    <property type="entry name" value="Biotin_carboxylation_dom"/>
</dbReference>
<dbReference type="InterPro" id="IPR011053">
    <property type="entry name" value="Single_hybrid_motif"/>
</dbReference>
<reference evidence="7 8" key="1">
    <citation type="journal article" date="2015" name="Environ. Microbiol.">
        <title>Metagenome sequence of Elaphomyces granulatus from sporocarp tissue reveals Ascomycota ectomycorrhizal fingerprints of genome expansion and a Proteobacteria-rich microbiome.</title>
        <authorList>
            <person name="Quandt C.A."/>
            <person name="Kohler A."/>
            <person name="Hesse C.N."/>
            <person name="Sharpton T.J."/>
            <person name="Martin F."/>
            <person name="Spatafora J.W."/>
        </authorList>
    </citation>
    <scope>NUCLEOTIDE SEQUENCE [LARGE SCALE GENOMIC DNA]</scope>
    <source>
        <strain evidence="7 8">OSC145934</strain>
    </source>
</reference>
<dbReference type="Gene3D" id="3.30.470.20">
    <property type="entry name" value="ATP-grasp fold, B domain"/>
    <property type="match status" value="1"/>
</dbReference>
<dbReference type="Pfam" id="PF02785">
    <property type="entry name" value="Biotin_carb_C"/>
    <property type="match status" value="1"/>
</dbReference>
<dbReference type="AlphaFoldDB" id="A0A232LLP9"/>
<keyword evidence="4" id="KW-0092">Biotin</keyword>
<dbReference type="FunFam" id="2.40.50.100:FF:000003">
    <property type="entry name" value="Acetyl-CoA carboxylase biotin carboxyl carrier protein"/>
    <property type="match status" value="1"/>
</dbReference>
<dbReference type="PANTHER" id="PTHR18866">
    <property type="entry name" value="CARBOXYLASE:PYRUVATE/ACETYL-COA/PROPIONYL-COA CARBOXYLASE"/>
    <property type="match status" value="1"/>
</dbReference>
<dbReference type="Gene3D" id="2.40.50.100">
    <property type="match status" value="1"/>
</dbReference>
<name>A0A232LLP9_9EURO</name>
<dbReference type="Pfam" id="PF00364">
    <property type="entry name" value="Biotin_lipoyl"/>
    <property type="match status" value="1"/>
</dbReference>
<dbReference type="PROSITE" id="PS50968">
    <property type="entry name" value="BIOTINYL_LIPOYL"/>
    <property type="match status" value="1"/>
</dbReference>
<evidence type="ECO:0000256" key="3">
    <source>
        <dbReference type="ARBA" id="ARBA00022840"/>
    </source>
</evidence>
<dbReference type="CDD" id="cd06850">
    <property type="entry name" value="biotinyl_domain"/>
    <property type="match status" value="1"/>
</dbReference>
<dbReference type="OrthoDB" id="4330600at2759"/>
<keyword evidence="3" id="KW-0067">ATP-binding</keyword>
<dbReference type="PROSITE" id="PS00188">
    <property type="entry name" value="BIOTIN"/>
    <property type="match status" value="1"/>
</dbReference>
<dbReference type="GO" id="GO:0016874">
    <property type="term" value="F:ligase activity"/>
    <property type="evidence" value="ECO:0007669"/>
    <property type="project" value="UniProtKB-KW"/>
</dbReference>
<dbReference type="InterPro" id="IPR000089">
    <property type="entry name" value="Biotin_lipoyl"/>
</dbReference>